<dbReference type="InParanoid" id="L7JWZ0"/>
<dbReference type="AlphaFoldDB" id="L7JWZ0"/>
<proteinExistence type="predicted"/>
<protein>
    <submittedName>
        <fullName evidence="1">Uncharacterized protein</fullName>
    </submittedName>
</protein>
<evidence type="ECO:0000313" key="2">
    <source>
        <dbReference type="Proteomes" id="UP000011185"/>
    </source>
</evidence>
<dbReference type="Proteomes" id="UP000011185">
    <property type="component" value="Unassembled WGS sequence"/>
</dbReference>
<feature type="non-terminal residue" evidence="1">
    <location>
        <position position="1"/>
    </location>
</feature>
<accession>L7JWZ0</accession>
<dbReference type="EMBL" id="JH993980">
    <property type="protein sequence ID" value="ELQ75242.1"/>
    <property type="molecule type" value="Genomic_DNA"/>
</dbReference>
<organism evidence="1 2">
    <name type="scientific">Trachipleistophora hominis</name>
    <name type="common">Microsporidian parasite</name>
    <dbReference type="NCBI Taxonomy" id="72359"/>
    <lineage>
        <taxon>Eukaryota</taxon>
        <taxon>Fungi</taxon>
        <taxon>Fungi incertae sedis</taxon>
        <taxon>Microsporidia</taxon>
        <taxon>Pleistophoridae</taxon>
        <taxon>Trachipleistophora</taxon>
    </lineage>
</organism>
<name>L7JWZ0_TRAHO</name>
<gene>
    <name evidence="1" type="ORF">THOM_1813</name>
</gene>
<dbReference type="VEuPathDB" id="MicrosporidiaDB:THOM_1813"/>
<reference evidence="1 2" key="1">
    <citation type="journal article" date="2012" name="PLoS Pathog.">
        <title>The genome of the obligate intracellular parasite Trachipleistophora hominis: new insights into microsporidian genome dynamics and reductive evolution.</title>
        <authorList>
            <person name="Heinz E."/>
            <person name="Williams T.A."/>
            <person name="Nakjang S."/>
            <person name="Noel C.J."/>
            <person name="Swan D.C."/>
            <person name="Goldberg A.V."/>
            <person name="Harris S.R."/>
            <person name="Weinmaier T."/>
            <person name="Markert S."/>
            <person name="Becher D."/>
            <person name="Bernhardt J."/>
            <person name="Dagan T."/>
            <person name="Hacker C."/>
            <person name="Lucocq J.M."/>
            <person name="Schweder T."/>
            <person name="Rattei T."/>
            <person name="Hall N."/>
            <person name="Hirt R.P."/>
            <person name="Embley T.M."/>
        </authorList>
    </citation>
    <scope>NUCLEOTIDE SEQUENCE [LARGE SCALE GENOMIC DNA]</scope>
</reference>
<sequence>VVCLFWVEVFYGFKQVSMYSNMHIMVKRERWAPCVLLYLYIA</sequence>
<dbReference type="HOGENOM" id="CLU_3263271_0_0_1"/>
<keyword evidence="2" id="KW-1185">Reference proteome</keyword>
<evidence type="ECO:0000313" key="1">
    <source>
        <dbReference type="EMBL" id="ELQ75242.1"/>
    </source>
</evidence>